<keyword evidence="2" id="KW-1133">Transmembrane helix</keyword>
<accession>A0A8D8ZBW8</accession>
<evidence type="ECO:0000313" key="3">
    <source>
        <dbReference type="EMBL" id="CAG6744512.1"/>
    </source>
</evidence>
<keyword evidence="2" id="KW-0812">Transmembrane</keyword>
<feature type="transmembrane region" description="Helical" evidence="2">
    <location>
        <begin position="50"/>
        <end position="70"/>
    </location>
</feature>
<dbReference type="EMBL" id="HBUF01468635">
    <property type="protein sequence ID" value="CAG6744512.1"/>
    <property type="molecule type" value="Transcribed_RNA"/>
</dbReference>
<evidence type="ECO:0000256" key="1">
    <source>
        <dbReference type="SAM" id="MobiDB-lite"/>
    </source>
</evidence>
<name>A0A8D8ZBW8_9HEMI</name>
<keyword evidence="2" id="KW-0472">Membrane</keyword>
<dbReference type="AlphaFoldDB" id="A0A8D8ZBW8"/>
<organism evidence="3">
    <name type="scientific">Cacopsylla melanoneura</name>
    <dbReference type="NCBI Taxonomy" id="428564"/>
    <lineage>
        <taxon>Eukaryota</taxon>
        <taxon>Metazoa</taxon>
        <taxon>Ecdysozoa</taxon>
        <taxon>Arthropoda</taxon>
        <taxon>Hexapoda</taxon>
        <taxon>Insecta</taxon>
        <taxon>Pterygota</taxon>
        <taxon>Neoptera</taxon>
        <taxon>Paraneoptera</taxon>
        <taxon>Hemiptera</taxon>
        <taxon>Sternorrhyncha</taxon>
        <taxon>Psylloidea</taxon>
        <taxon>Psyllidae</taxon>
        <taxon>Psyllinae</taxon>
        <taxon>Cacopsylla</taxon>
    </lineage>
</organism>
<reference evidence="3" key="1">
    <citation type="submission" date="2021-05" db="EMBL/GenBank/DDBJ databases">
        <authorList>
            <person name="Alioto T."/>
            <person name="Alioto T."/>
            <person name="Gomez Garrido J."/>
        </authorList>
    </citation>
    <scope>NUCLEOTIDE SEQUENCE</scope>
</reference>
<feature type="transmembrane region" description="Helical" evidence="2">
    <location>
        <begin position="20"/>
        <end position="44"/>
    </location>
</feature>
<protein>
    <submittedName>
        <fullName evidence="3">Uncharacterized protein</fullName>
    </submittedName>
</protein>
<feature type="region of interest" description="Disordered" evidence="1">
    <location>
        <begin position="96"/>
        <end position="120"/>
    </location>
</feature>
<evidence type="ECO:0000256" key="2">
    <source>
        <dbReference type="SAM" id="Phobius"/>
    </source>
</evidence>
<proteinExistence type="predicted"/>
<sequence>MLILDTSPKSSLFVMPSQHFYCFPYIPCIIFLLTPDVGCFLLLSSLRSPLLLFPFSCVLLFSPKCLPLYIRPKGNSTKFAVRVLRFLICISSFEPELEERRGGEGEEGEVGGGGRRRKKG</sequence>